<feature type="transmembrane region" description="Helical" evidence="2">
    <location>
        <begin position="69"/>
        <end position="88"/>
    </location>
</feature>
<accession>W6JUA4</accession>
<dbReference type="EMBL" id="CAJA01000037">
    <property type="protein sequence ID" value="CCH72065.1"/>
    <property type="molecule type" value="Genomic_DNA"/>
</dbReference>
<keyword evidence="2" id="KW-1133">Transmembrane helix</keyword>
<proteinExistence type="predicted"/>
<evidence type="ECO:0000256" key="2">
    <source>
        <dbReference type="SAM" id="Phobius"/>
    </source>
</evidence>
<keyword evidence="4" id="KW-1185">Reference proteome</keyword>
<keyword evidence="2" id="KW-0812">Transmembrane</keyword>
<name>W6JUA4_9MICO</name>
<comment type="caution">
    <text evidence="3">The sequence shown here is derived from an EMBL/GenBank/DDBJ whole genome shotgun (WGS) entry which is preliminary data.</text>
</comment>
<sequence>MSNYDPNNPQEQGGMPPPPPPAYGNQGAYPQGQAPVPPAYGGMNAMPGSGYTPPAPMARPSAMDTAVKLMQAGGVLSILSLLATFLMMDTLRDEVTKQMKENDAGVSQSTIDAAVNVGLGVGILFGLLGAGLWFWMASANGKGKSWARIVATVFFVISLLSFLFSFSQTQPLISRVLSVLSILIGAAAMAMMWKKESSAYYNSMSAPKY</sequence>
<dbReference type="STRING" id="1193182.BN11_1310013"/>
<feature type="region of interest" description="Disordered" evidence="1">
    <location>
        <begin position="1"/>
        <end position="41"/>
    </location>
</feature>
<dbReference type="OrthoDB" id="3831145at2"/>
<keyword evidence="2" id="KW-0472">Membrane</keyword>
<dbReference type="RefSeq" id="WP_048697123.1">
    <property type="nucleotide sequence ID" value="NZ_HG764815.1"/>
</dbReference>
<reference evidence="3 4" key="1">
    <citation type="journal article" date="2013" name="ISME J.">
        <title>A metabolic model for members of the genus Tetrasphaera involved in enhanced biological phosphorus removal.</title>
        <authorList>
            <person name="Kristiansen R."/>
            <person name="Nguyen H.T.T."/>
            <person name="Saunders A.M."/>
            <person name="Nielsen J.L."/>
            <person name="Wimmer R."/>
            <person name="Le V.Q."/>
            <person name="McIlroy S.J."/>
            <person name="Petrovski S."/>
            <person name="Seviour R.J."/>
            <person name="Calteau A."/>
            <person name="Nielsen K.L."/>
            <person name="Nielsen P.H."/>
        </authorList>
    </citation>
    <scope>NUCLEOTIDE SEQUENCE [LARGE SCALE GENOMIC DNA]</scope>
    <source>
        <strain evidence="3 4">Ben110</strain>
    </source>
</reference>
<dbReference type="Proteomes" id="UP000035763">
    <property type="component" value="Unassembled WGS sequence"/>
</dbReference>
<evidence type="ECO:0000313" key="4">
    <source>
        <dbReference type="Proteomes" id="UP000035763"/>
    </source>
</evidence>
<evidence type="ECO:0000313" key="3">
    <source>
        <dbReference type="EMBL" id="CCH72065.1"/>
    </source>
</evidence>
<evidence type="ECO:0000256" key="1">
    <source>
        <dbReference type="SAM" id="MobiDB-lite"/>
    </source>
</evidence>
<dbReference type="AlphaFoldDB" id="W6JUA4"/>
<feature type="compositionally biased region" description="Low complexity" evidence="1">
    <location>
        <begin position="1"/>
        <end position="14"/>
    </location>
</feature>
<organism evidence="3 4">
    <name type="scientific">Nostocoides australiense Ben110</name>
    <dbReference type="NCBI Taxonomy" id="1193182"/>
    <lineage>
        <taxon>Bacteria</taxon>
        <taxon>Bacillati</taxon>
        <taxon>Actinomycetota</taxon>
        <taxon>Actinomycetes</taxon>
        <taxon>Micrococcales</taxon>
        <taxon>Intrasporangiaceae</taxon>
        <taxon>Nostocoides</taxon>
    </lineage>
</organism>
<feature type="transmembrane region" description="Helical" evidence="2">
    <location>
        <begin position="172"/>
        <end position="193"/>
    </location>
</feature>
<feature type="transmembrane region" description="Helical" evidence="2">
    <location>
        <begin position="146"/>
        <end position="166"/>
    </location>
</feature>
<protein>
    <submittedName>
        <fullName evidence="3">Uncharacterized protein</fullName>
    </submittedName>
</protein>
<gene>
    <name evidence="3" type="ORF">BN11_1310013</name>
</gene>
<feature type="transmembrane region" description="Helical" evidence="2">
    <location>
        <begin position="113"/>
        <end position="134"/>
    </location>
</feature>